<dbReference type="PROSITE" id="PS51352">
    <property type="entry name" value="THIOREDOXIN_2"/>
    <property type="match status" value="1"/>
</dbReference>
<organism evidence="3">
    <name type="scientific">uncultured marine group II/III euryarchaeote AD1000_22_E05</name>
    <dbReference type="NCBI Taxonomy" id="1457737"/>
    <lineage>
        <taxon>Archaea</taxon>
        <taxon>Methanobacteriati</taxon>
        <taxon>Methanobacteriota</taxon>
        <taxon>environmental samples</taxon>
    </lineage>
</organism>
<accession>A0A075FM90</accession>
<proteinExistence type="predicted"/>
<evidence type="ECO:0000256" key="1">
    <source>
        <dbReference type="SAM" id="Phobius"/>
    </source>
</evidence>
<keyword evidence="1" id="KW-0812">Transmembrane</keyword>
<evidence type="ECO:0000259" key="2">
    <source>
        <dbReference type="PROSITE" id="PS51352"/>
    </source>
</evidence>
<dbReference type="SUPFAM" id="SSF52833">
    <property type="entry name" value="Thioredoxin-like"/>
    <property type="match status" value="1"/>
</dbReference>
<feature type="transmembrane region" description="Helical" evidence="1">
    <location>
        <begin position="33"/>
        <end position="55"/>
    </location>
</feature>
<feature type="domain" description="Thioredoxin" evidence="2">
    <location>
        <begin position="63"/>
        <end position="239"/>
    </location>
</feature>
<dbReference type="AlphaFoldDB" id="A0A075FM90"/>
<dbReference type="Gene3D" id="3.40.30.10">
    <property type="entry name" value="Glutaredoxin"/>
    <property type="match status" value="1"/>
</dbReference>
<dbReference type="GO" id="GO:0016209">
    <property type="term" value="F:antioxidant activity"/>
    <property type="evidence" value="ECO:0007669"/>
    <property type="project" value="InterPro"/>
</dbReference>
<protein>
    <recommendedName>
        <fullName evidence="2">Thioredoxin domain-containing protein</fullName>
    </recommendedName>
</protein>
<dbReference type="InterPro" id="IPR036249">
    <property type="entry name" value="Thioredoxin-like_sf"/>
</dbReference>
<sequence length="241" mass="26555">MAERLKVNEEAEGPIDMARRRRRIEPKGKDEDVRLMAGLITAGVISIVLVASMFIAPPANVGPEEGSLAPDFIASAYTGGAWEEVRLSEIYDGRLVYINFLDTDCPYCWEEGVELSNMHEAFREDVIFINVMVSLEITGHDSSREEVEAFRDKTPFGDNENNGDGCYSGRKNCAERPGEAHSWMYVDDLTNSIAGDWELPGTPFSVILDGEGTVVWNQAQSENHPPGEEVGNALARLLGGE</sequence>
<dbReference type="GO" id="GO:0016491">
    <property type="term" value="F:oxidoreductase activity"/>
    <property type="evidence" value="ECO:0007669"/>
    <property type="project" value="InterPro"/>
</dbReference>
<dbReference type="InterPro" id="IPR013766">
    <property type="entry name" value="Thioredoxin_domain"/>
</dbReference>
<dbReference type="Pfam" id="PF00578">
    <property type="entry name" value="AhpC-TSA"/>
    <property type="match status" value="1"/>
</dbReference>
<evidence type="ECO:0000313" key="3">
    <source>
        <dbReference type="EMBL" id="AIE92393.1"/>
    </source>
</evidence>
<keyword evidence="1" id="KW-1133">Transmembrane helix</keyword>
<dbReference type="InterPro" id="IPR000866">
    <property type="entry name" value="AhpC/TSA"/>
</dbReference>
<reference evidence="3" key="1">
    <citation type="journal article" date="2014" name="Genome Biol. Evol.">
        <title>Pangenome evidence for extensive interdomain horizontal transfer affecting lineage core and shell genes in uncultured planktonic thaumarchaeota and euryarchaeota.</title>
        <authorList>
            <person name="Deschamps P."/>
            <person name="Zivanovic Y."/>
            <person name="Moreira D."/>
            <person name="Rodriguez-Valera F."/>
            <person name="Lopez-Garcia P."/>
        </authorList>
    </citation>
    <scope>NUCLEOTIDE SEQUENCE</scope>
</reference>
<dbReference type="EMBL" id="KF900364">
    <property type="protein sequence ID" value="AIE92393.1"/>
    <property type="molecule type" value="Genomic_DNA"/>
</dbReference>
<name>A0A075FM90_9EURY</name>
<keyword evidence="1" id="KW-0472">Membrane</keyword>